<evidence type="ECO:0000313" key="4">
    <source>
        <dbReference type="EMBL" id="SEQ80698.1"/>
    </source>
</evidence>
<dbReference type="Proteomes" id="UP000198504">
    <property type="component" value="Unassembled WGS sequence"/>
</dbReference>
<dbReference type="RefSeq" id="WP_232506403.1">
    <property type="nucleotide sequence ID" value="NZ_FOFA01000006.1"/>
</dbReference>
<dbReference type="STRING" id="1036181.SAMN05421756_10662"/>
<dbReference type="PANTHER" id="PTHR43046">
    <property type="entry name" value="GDP-MANNOSE MANNOSYL HYDROLASE"/>
    <property type="match status" value="1"/>
</dbReference>
<dbReference type="PROSITE" id="PS51462">
    <property type="entry name" value="NUDIX"/>
    <property type="match status" value="1"/>
</dbReference>
<reference evidence="5" key="1">
    <citation type="submission" date="2016-10" db="EMBL/GenBank/DDBJ databases">
        <authorList>
            <person name="Varghese N."/>
            <person name="Submissions S."/>
        </authorList>
    </citation>
    <scope>NUCLEOTIDE SEQUENCE [LARGE SCALE GENOMIC DNA]</scope>
    <source>
        <strain evidence="5">CGMCC 4.6856</strain>
    </source>
</reference>
<proteinExistence type="predicted"/>
<dbReference type="AlphaFoldDB" id="A0A1H9J1N1"/>
<name>A0A1H9J1N1_9ACTN</name>
<accession>A0A1H9J1N1</accession>
<evidence type="ECO:0000313" key="5">
    <source>
        <dbReference type="Proteomes" id="UP000198504"/>
    </source>
</evidence>
<comment type="cofactor">
    <cofactor evidence="1">
        <name>Mg(2+)</name>
        <dbReference type="ChEBI" id="CHEBI:18420"/>
    </cofactor>
</comment>
<dbReference type="GO" id="GO:0016787">
    <property type="term" value="F:hydrolase activity"/>
    <property type="evidence" value="ECO:0007669"/>
    <property type="project" value="UniProtKB-KW"/>
</dbReference>
<feature type="domain" description="Nudix hydrolase" evidence="3">
    <location>
        <begin position="9"/>
        <end position="140"/>
    </location>
</feature>
<dbReference type="CDD" id="cd02883">
    <property type="entry name" value="NUDIX_Hydrolase"/>
    <property type="match status" value="1"/>
</dbReference>
<dbReference type="InterPro" id="IPR020476">
    <property type="entry name" value="Nudix_hydrolase"/>
</dbReference>
<evidence type="ECO:0000256" key="2">
    <source>
        <dbReference type="ARBA" id="ARBA00022801"/>
    </source>
</evidence>
<dbReference type="Gene3D" id="3.90.79.10">
    <property type="entry name" value="Nucleoside Triphosphate Pyrophosphohydrolase"/>
    <property type="match status" value="1"/>
</dbReference>
<keyword evidence="2" id="KW-0378">Hydrolase</keyword>
<keyword evidence="5" id="KW-1185">Reference proteome</keyword>
<dbReference type="EMBL" id="FOFA01000006">
    <property type="protein sequence ID" value="SEQ80698.1"/>
    <property type="molecule type" value="Genomic_DNA"/>
</dbReference>
<evidence type="ECO:0000259" key="3">
    <source>
        <dbReference type="PROSITE" id="PS51462"/>
    </source>
</evidence>
<dbReference type="Pfam" id="PF00293">
    <property type="entry name" value="NUDIX"/>
    <property type="match status" value="1"/>
</dbReference>
<protein>
    <submittedName>
        <fullName evidence="4">ADP-ribose pyrophosphatase YjhB, NUDIX family</fullName>
    </submittedName>
</protein>
<organism evidence="4 5">
    <name type="scientific">Microlunatus flavus</name>
    <dbReference type="NCBI Taxonomy" id="1036181"/>
    <lineage>
        <taxon>Bacteria</taxon>
        <taxon>Bacillati</taxon>
        <taxon>Actinomycetota</taxon>
        <taxon>Actinomycetes</taxon>
        <taxon>Propionibacteriales</taxon>
        <taxon>Propionibacteriaceae</taxon>
        <taxon>Microlunatus</taxon>
    </lineage>
</organism>
<dbReference type="PRINTS" id="PR00502">
    <property type="entry name" value="NUDIXFAMILY"/>
</dbReference>
<sequence length="148" mass="16410">MTDTIALIALVALVALVVLVALVEAGRLLLGHRHPGRRWYPDCWDLVGGHCEAGESPEEAARRECREEVGVDVGDLRRLEVHLDDAALVAHAFLATSWPGTLTNLAPDEHDDLRWFGVADLPRLRRAHPSYRRWLPRVLAEVSGTAAR</sequence>
<dbReference type="InterPro" id="IPR015797">
    <property type="entry name" value="NUDIX_hydrolase-like_dom_sf"/>
</dbReference>
<gene>
    <name evidence="4" type="ORF">SAMN05421756_10662</name>
</gene>
<dbReference type="SUPFAM" id="SSF55811">
    <property type="entry name" value="Nudix"/>
    <property type="match status" value="1"/>
</dbReference>
<dbReference type="PANTHER" id="PTHR43046:SF16">
    <property type="entry name" value="ADP-RIBOSE PYROPHOSPHATASE YJHB-RELATED"/>
    <property type="match status" value="1"/>
</dbReference>
<evidence type="ECO:0000256" key="1">
    <source>
        <dbReference type="ARBA" id="ARBA00001946"/>
    </source>
</evidence>
<dbReference type="InterPro" id="IPR000086">
    <property type="entry name" value="NUDIX_hydrolase_dom"/>
</dbReference>